<evidence type="ECO:0000256" key="1">
    <source>
        <dbReference type="SAM" id="MobiDB-lite"/>
    </source>
</evidence>
<accession>A0A6J3M0K3</accession>
<sequence length="137" mass="15366">MLQRKALVQNFSAHAAVASVFSFFQGSLAHMGSVRVPPGETHVRDRSHPDLFSPLPPILVHFWGDSPHAHNILEAINDEQYPSRACSCYWRASACWTRHPLYLSRTRVHDRVPHLTAGTAPHVSTGQIGRPRAEEQK</sequence>
<organism evidence="3">
    <name type="scientific">Dissoconium aciculare CBS 342.82</name>
    <dbReference type="NCBI Taxonomy" id="1314786"/>
    <lineage>
        <taxon>Eukaryota</taxon>
        <taxon>Fungi</taxon>
        <taxon>Dikarya</taxon>
        <taxon>Ascomycota</taxon>
        <taxon>Pezizomycotina</taxon>
        <taxon>Dothideomycetes</taxon>
        <taxon>Dothideomycetidae</taxon>
        <taxon>Mycosphaerellales</taxon>
        <taxon>Dissoconiaceae</taxon>
        <taxon>Dissoconium</taxon>
    </lineage>
</organism>
<reference evidence="3" key="1">
    <citation type="submission" date="2020-01" db="EMBL/GenBank/DDBJ databases">
        <authorList>
            <consortium name="DOE Joint Genome Institute"/>
            <person name="Haridas S."/>
            <person name="Albert R."/>
            <person name="Binder M."/>
            <person name="Bloem J."/>
            <person name="Labutti K."/>
            <person name="Salamov A."/>
            <person name="Andreopoulos B."/>
            <person name="Baker S.E."/>
            <person name="Barry K."/>
            <person name="Bills G."/>
            <person name="Bluhm B.H."/>
            <person name="Cannon C."/>
            <person name="Castanera R."/>
            <person name="Culley D.E."/>
            <person name="Daum C."/>
            <person name="Ezra D."/>
            <person name="Gonzalez J.B."/>
            <person name="Henrissat B."/>
            <person name="Kuo A."/>
            <person name="Liang C."/>
            <person name="Lipzen A."/>
            <person name="Lutzoni F."/>
            <person name="Magnuson J."/>
            <person name="Mondo S."/>
            <person name="Nolan M."/>
            <person name="Ohm R."/>
            <person name="Pangilinan J."/>
            <person name="Park H.-J."/>
            <person name="Ramirez L."/>
            <person name="Alfaro M."/>
            <person name="Sun H."/>
            <person name="Tritt A."/>
            <person name="Yoshinaga Y."/>
            <person name="Zwiers L.-H."/>
            <person name="Turgeon B.G."/>
            <person name="Goodwin S.B."/>
            <person name="Spatafora J.W."/>
            <person name="Crous P.W."/>
            <person name="Grigoriev I.V."/>
        </authorList>
    </citation>
    <scope>NUCLEOTIDE SEQUENCE</scope>
    <source>
        <strain evidence="3">CBS 342.82</strain>
    </source>
</reference>
<proteinExistence type="predicted"/>
<evidence type="ECO:0000313" key="3">
    <source>
        <dbReference type="RefSeq" id="XP_033458596.1"/>
    </source>
</evidence>
<dbReference type="GeneID" id="54357756"/>
<reference evidence="3" key="2">
    <citation type="submission" date="2020-04" db="EMBL/GenBank/DDBJ databases">
        <authorList>
            <consortium name="NCBI Genome Project"/>
        </authorList>
    </citation>
    <scope>NUCLEOTIDE SEQUENCE</scope>
    <source>
        <strain evidence="3">CBS 342.82</strain>
    </source>
</reference>
<name>A0A6J3M0K3_9PEZI</name>
<reference evidence="3" key="3">
    <citation type="submission" date="2025-08" db="UniProtKB">
        <authorList>
            <consortium name="RefSeq"/>
        </authorList>
    </citation>
    <scope>IDENTIFICATION</scope>
    <source>
        <strain evidence="3">CBS 342.82</strain>
    </source>
</reference>
<feature type="region of interest" description="Disordered" evidence="1">
    <location>
        <begin position="116"/>
        <end position="137"/>
    </location>
</feature>
<keyword evidence="2" id="KW-1185">Reference proteome</keyword>
<dbReference type="RefSeq" id="XP_033458596.1">
    <property type="nucleotide sequence ID" value="XM_033599957.1"/>
</dbReference>
<dbReference type="AlphaFoldDB" id="A0A6J3M0K3"/>
<evidence type="ECO:0000313" key="2">
    <source>
        <dbReference type="Proteomes" id="UP000504637"/>
    </source>
</evidence>
<gene>
    <name evidence="3" type="ORF">K489DRAFT_250822</name>
</gene>
<dbReference type="Proteomes" id="UP000504637">
    <property type="component" value="Unplaced"/>
</dbReference>
<protein>
    <submittedName>
        <fullName evidence="3">Uncharacterized protein</fullName>
    </submittedName>
</protein>